<evidence type="ECO:0000313" key="2">
    <source>
        <dbReference type="EMBL" id="PNP96377.1"/>
    </source>
</evidence>
<dbReference type="Pfam" id="PF24753">
    <property type="entry name" value="DUF7698"/>
    <property type="match status" value="1"/>
</dbReference>
<accession>A0A2K0XPA3</accession>
<proteinExistence type="predicted"/>
<dbReference type="AlphaFoldDB" id="A0A2K0XPA3"/>
<evidence type="ECO:0000259" key="1">
    <source>
        <dbReference type="Pfam" id="PF24753"/>
    </source>
</evidence>
<feature type="domain" description="DUF7698" evidence="1">
    <location>
        <begin position="1"/>
        <end position="116"/>
    </location>
</feature>
<gene>
    <name evidence="2" type="ORF">BFS16_00385</name>
</gene>
<protein>
    <recommendedName>
        <fullName evidence="1">DUF7698 domain-containing protein</fullName>
    </recommendedName>
</protein>
<comment type="caution">
    <text evidence="2">The sequence shown here is derived from an EMBL/GenBank/DDBJ whole genome shotgun (WGS) entry which is preliminary data.</text>
</comment>
<evidence type="ECO:0000313" key="3">
    <source>
        <dbReference type="Proteomes" id="UP000236634"/>
    </source>
</evidence>
<dbReference type="EMBL" id="NBAX01000001">
    <property type="protein sequence ID" value="PNP96377.1"/>
    <property type="molecule type" value="Genomic_DNA"/>
</dbReference>
<dbReference type="Proteomes" id="UP000236634">
    <property type="component" value="Unassembled WGS sequence"/>
</dbReference>
<dbReference type="RefSeq" id="WP_103002331.1">
    <property type="nucleotide sequence ID" value="NZ_NBAX01000001.1"/>
</dbReference>
<organism evidence="2 3">
    <name type="scientific">Hoylesella timonensis</name>
    <dbReference type="NCBI Taxonomy" id="386414"/>
    <lineage>
        <taxon>Bacteria</taxon>
        <taxon>Pseudomonadati</taxon>
        <taxon>Bacteroidota</taxon>
        <taxon>Bacteroidia</taxon>
        <taxon>Bacteroidales</taxon>
        <taxon>Prevotellaceae</taxon>
        <taxon>Hoylesella</taxon>
    </lineage>
</organism>
<dbReference type="InterPro" id="IPR056115">
    <property type="entry name" value="DUF7698"/>
</dbReference>
<sequence length="119" mass="13607">MEHIEYFDLIHSNPNKRKEVVSEEWTIFDAYESSVSSGSPILNFYKDVNLPEVPKLVDLMQRFGIGEFSLSFTSPTLQYTLWEFCNAGCIITGIREIPELYTDGERTAPIPAITLAIHY</sequence>
<name>A0A2K0XPA3_9BACT</name>
<reference evidence="2 3" key="1">
    <citation type="submission" date="2017-03" db="EMBL/GenBank/DDBJ databases">
        <authorList>
            <person name="Afonso C.L."/>
            <person name="Miller P.J."/>
            <person name="Scott M.A."/>
            <person name="Spackman E."/>
            <person name="Goraichik I."/>
            <person name="Dimitrov K.M."/>
            <person name="Suarez D.L."/>
            <person name="Swayne D.E."/>
        </authorList>
    </citation>
    <scope>NUCLEOTIDE SEQUENCE [LARGE SCALE GENOMIC DNA]</scope>
    <source>
        <strain evidence="2 3">DNF00076</strain>
    </source>
</reference>